<keyword evidence="2 5" id="KW-0699">rRNA-binding</keyword>
<keyword evidence="8" id="KW-1185">Reference proteome</keyword>
<gene>
    <name evidence="5" type="primary">rqcH</name>
    <name evidence="7" type="ORF">BHY08_05285</name>
</gene>
<dbReference type="PANTHER" id="PTHR15239">
    <property type="entry name" value="NUCLEAR EXPORT MEDIATOR FACTOR NEMF"/>
    <property type="match status" value="1"/>
</dbReference>
<reference evidence="7 8" key="1">
    <citation type="submission" date="2016-09" db="EMBL/GenBank/DDBJ databases">
        <title>Vagococcus teuberi sp. nov., isolated from the Malian artisanal sour milk fene.</title>
        <authorList>
            <person name="Wullschleger S."/>
            <person name="Seifert C."/>
            <person name="Baumgartner S."/>
            <person name="Lacroix C."/>
            <person name="Bonfoh B."/>
            <person name="Stevens M.J."/>
            <person name="Meile L."/>
        </authorList>
    </citation>
    <scope>NUCLEOTIDE SEQUENCE [LARGE SCALE GENOMIC DNA]</scope>
    <source>
        <strain evidence="7 8">DSM 21459</strain>
    </source>
</reference>
<dbReference type="PANTHER" id="PTHR15239:SF6">
    <property type="entry name" value="RIBOSOME QUALITY CONTROL COMPLEX SUBUNIT NEMF"/>
    <property type="match status" value="1"/>
</dbReference>
<keyword evidence="4 5" id="KW-0648">Protein biosynthesis</keyword>
<evidence type="ECO:0000313" key="7">
    <source>
        <dbReference type="EMBL" id="APB31290.1"/>
    </source>
</evidence>
<protein>
    <recommendedName>
        <fullName evidence="5">Rqc2 homolog RqcH</fullName>
        <shortName evidence="5">RqcH</shortName>
    </recommendedName>
</protein>
<dbReference type="OrthoDB" id="9766163at2"/>
<dbReference type="GO" id="GO:0072344">
    <property type="term" value="P:rescue of stalled ribosome"/>
    <property type="evidence" value="ECO:0007669"/>
    <property type="project" value="UniProtKB-UniRule"/>
</dbReference>
<dbReference type="AlphaFoldDB" id="A0A1J0A5U9"/>
<comment type="similarity">
    <text evidence="5">Belongs to the NEMF family.</text>
</comment>
<organism evidence="7 8">
    <name type="scientific">Vagococcus teuberi</name>
    <dbReference type="NCBI Taxonomy" id="519472"/>
    <lineage>
        <taxon>Bacteria</taxon>
        <taxon>Bacillati</taxon>
        <taxon>Bacillota</taxon>
        <taxon>Bacilli</taxon>
        <taxon>Lactobacillales</taxon>
        <taxon>Enterococcaceae</taxon>
        <taxon>Vagococcus</taxon>
    </lineage>
</organism>
<dbReference type="HAMAP" id="MF_00844_B">
    <property type="entry name" value="RqcH_B"/>
    <property type="match status" value="1"/>
</dbReference>
<evidence type="ECO:0000259" key="6">
    <source>
        <dbReference type="Pfam" id="PF05670"/>
    </source>
</evidence>
<sequence length="566" mass="64820">MSFDGIFTHLMVNELSNTLTNGRLSKVHQPYDNELMLVFRNNSKNHTLLLSANPNYARIQLTNIKYKNPATPPNFCMTLRKYLEGSLLQEIKQTNNDRIISFSFESRNDLGDLESIVLIVELMGRHSNIILLNKDTHKIIDTIKHVGMSQNSYRLLLPGADYITPPLKDTQNPWTVDKEALFKELNSLAELSPQAIQQQFEGFSKDTANELVYRLKHEDTDKVATWTNFFNEMTNQLHPTIGLIKEKERFTPIPYQTFDEELSQFDTLSDMLDAFYEGKAEKDRVKQQAGELIKKVTNDINKLKKKTKILEKQLVDADNAEIYRVKGELLTTFLHEVKRGATSVELPNYYDNDEPIKISLNEALTPNQNAQKYFQRYQKLKNGVAVVKEQLNITKYELLYLESVLAQLDIASPSDVQLIREELIAEKYIKVKNKDKKKQKNKPSKPLQFVSSDGDTIFVGKNNIQNDQLTLKTANKNDIWLHTKDIPGSHVIIKNSNPSDQTLLEAALLAAYYSTYRLSASVPVDYVAVKHVKKPNGAKPGFVIYENQKTLFVTPELSEIKKIKEC</sequence>
<dbReference type="GO" id="GO:0043023">
    <property type="term" value="F:ribosomal large subunit binding"/>
    <property type="evidence" value="ECO:0007669"/>
    <property type="project" value="UniProtKB-UniRule"/>
</dbReference>
<dbReference type="Pfam" id="PF05833">
    <property type="entry name" value="NFACT_N"/>
    <property type="match status" value="1"/>
</dbReference>
<dbReference type="STRING" id="519472.BHY08_05285"/>
<comment type="subunit">
    <text evidence="5">Associates with stalled 50S ribosomal subunits. Binds to RqcP.</text>
</comment>
<evidence type="ECO:0000256" key="2">
    <source>
        <dbReference type="ARBA" id="ARBA00022730"/>
    </source>
</evidence>
<dbReference type="Gene3D" id="3.40.970.40">
    <property type="entry name" value="fibrinogen binding protein from staphylococcus aureus domain like"/>
    <property type="match status" value="1"/>
</dbReference>
<dbReference type="InterPro" id="IPR051608">
    <property type="entry name" value="RQC_Subunit_NEMF"/>
</dbReference>
<proteinExistence type="inferred from homology"/>
<keyword evidence="1 5" id="KW-0820">tRNA-binding</keyword>
<keyword evidence="3 5" id="KW-0694">RNA-binding</keyword>
<dbReference type="EMBL" id="CP017267">
    <property type="protein sequence ID" value="APB31290.1"/>
    <property type="molecule type" value="Genomic_DNA"/>
</dbReference>
<dbReference type="GO" id="GO:0000049">
    <property type="term" value="F:tRNA binding"/>
    <property type="evidence" value="ECO:0007669"/>
    <property type="project" value="UniProtKB-UniRule"/>
</dbReference>
<dbReference type="Pfam" id="PF05670">
    <property type="entry name" value="NFACT-R_1"/>
    <property type="match status" value="1"/>
</dbReference>
<dbReference type="InterPro" id="IPR043682">
    <property type="entry name" value="RqcH_bacterial"/>
</dbReference>
<feature type="coiled-coil region" evidence="5">
    <location>
        <begin position="286"/>
        <end position="320"/>
    </location>
</feature>
<evidence type="ECO:0000256" key="1">
    <source>
        <dbReference type="ARBA" id="ARBA00022555"/>
    </source>
</evidence>
<feature type="domain" description="NFACT RNA-binding" evidence="6">
    <location>
        <begin position="446"/>
        <end position="537"/>
    </location>
</feature>
<dbReference type="FunFam" id="2.30.310.10:FF:000004">
    <property type="entry name" value="Fibronectin-binding protein A"/>
    <property type="match status" value="1"/>
</dbReference>
<name>A0A1J0A5U9_9ENTE</name>
<dbReference type="GO" id="GO:0019843">
    <property type="term" value="F:rRNA binding"/>
    <property type="evidence" value="ECO:0007669"/>
    <property type="project" value="UniProtKB-UniRule"/>
</dbReference>
<dbReference type="Gene3D" id="2.30.310.10">
    <property type="entry name" value="ibrinogen binding protein from staphylococcus aureus domain"/>
    <property type="match status" value="1"/>
</dbReference>
<comment type="function">
    <text evidence="5">Key component of the ribosome quality control system (RQC), a ribosome-associated complex that mediates the extraction of incompletely synthesized nascent chains from stalled ribosomes and their subsequent degradation. RqcH recruits Ala-charged tRNA, and with RqcP directs the elongation of stalled nascent chains on 50S ribosomal subunits, leading to non-templated C-terminal alanine extensions (Ala tail). The Ala tail promotes nascent chain degradation. May add between 1 and at least 8 Ala residues. Binds to stalled 50S ribosomal subunits.</text>
</comment>
<keyword evidence="5" id="KW-0175">Coiled coil</keyword>
<dbReference type="RefSeq" id="WP_071456882.1">
    <property type="nucleotide sequence ID" value="NZ_CP017267.1"/>
</dbReference>
<dbReference type="KEGG" id="vte:BHY08_05285"/>
<accession>A0A1J0A5U9</accession>
<dbReference type="Proteomes" id="UP000191200">
    <property type="component" value="Chromosome"/>
</dbReference>
<evidence type="ECO:0000256" key="5">
    <source>
        <dbReference type="HAMAP-Rule" id="MF_00844"/>
    </source>
</evidence>
<dbReference type="GO" id="GO:1990112">
    <property type="term" value="C:RQC complex"/>
    <property type="evidence" value="ECO:0007669"/>
    <property type="project" value="TreeGrafter"/>
</dbReference>
<evidence type="ECO:0000313" key="8">
    <source>
        <dbReference type="Proteomes" id="UP000191200"/>
    </source>
</evidence>
<dbReference type="InterPro" id="IPR008532">
    <property type="entry name" value="NFACT_RNA-bd"/>
</dbReference>
<evidence type="ECO:0000256" key="4">
    <source>
        <dbReference type="ARBA" id="ARBA00022917"/>
    </source>
</evidence>
<evidence type="ECO:0000256" key="3">
    <source>
        <dbReference type="ARBA" id="ARBA00022884"/>
    </source>
</evidence>